<evidence type="ECO:0000313" key="3">
    <source>
        <dbReference type="Proteomes" id="UP000217790"/>
    </source>
</evidence>
<evidence type="ECO:0000256" key="1">
    <source>
        <dbReference type="SAM" id="MobiDB-lite"/>
    </source>
</evidence>
<dbReference type="AlphaFoldDB" id="A0A2H3CCA0"/>
<evidence type="ECO:0000313" key="2">
    <source>
        <dbReference type="EMBL" id="PBK80705.1"/>
    </source>
</evidence>
<sequence length="291" mass="32542">MKLLKEVDEYDEAKKIYQDKQHYFTKLSKKHDRISKLQGKAGTAFLDYFDSYISLQSYWKSWSPAGAKEAAILLDIPVMPDFFHELADKKANHNYITSLRTLVPKPAQQSYIPDYKTSLMAEWLAEEEVLDDDAETDSEAEDLDGNLDKGDEDVLTEDTNISLDSFFGTRNSEPAVLLLSSPYQESVRSVRHFHSFEIIPETPEPSITFSSAPSSPTCLTPYAIPPTMTNWLHDDSRSMNATLGSDLFDWNIADDSALSNGIDSSSDISNAPSNAPGHNARLTTALMTLQL</sequence>
<dbReference type="OrthoDB" id="10500929at2759"/>
<reference evidence="3" key="1">
    <citation type="journal article" date="2017" name="Nat. Ecol. Evol.">
        <title>Genome expansion and lineage-specific genetic innovations in the forest pathogenic fungi Armillaria.</title>
        <authorList>
            <person name="Sipos G."/>
            <person name="Prasanna A.N."/>
            <person name="Walter M.C."/>
            <person name="O'Connor E."/>
            <person name="Balint B."/>
            <person name="Krizsan K."/>
            <person name="Kiss B."/>
            <person name="Hess J."/>
            <person name="Varga T."/>
            <person name="Slot J."/>
            <person name="Riley R."/>
            <person name="Boka B."/>
            <person name="Rigling D."/>
            <person name="Barry K."/>
            <person name="Lee J."/>
            <person name="Mihaltcheva S."/>
            <person name="LaButti K."/>
            <person name="Lipzen A."/>
            <person name="Waldron R."/>
            <person name="Moloney N.M."/>
            <person name="Sperisen C."/>
            <person name="Kredics L."/>
            <person name="Vagvoelgyi C."/>
            <person name="Patrignani A."/>
            <person name="Fitzpatrick D."/>
            <person name="Nagy I."/>
            <person name="Doyle S."/>
            <person name="Anderson J.B."/>
            <person name="Grigoriev I.V."/>
            <person name="Gueldener U."/>
            <person name="Muensterkoetter M."/>
            <person name="Nagy L.G."/>
        </authorList>
    </citation>
    <scope>NUCLEOTIDE SEQUENCE [LARGE SCALE GENOMIC DNA]</scope>
    <source>
        <strain evidence="3">Ar21-2</strain>
    </source>
</reference>
<gene>
    <name evidence="2" type="ORF">ARMGADRAFT_1039859</name>
</gene>
<organism evidence="2 3">
    <name type="scientific">Armillaria gallica</name>
    <name type="common">Bulbous honey fungus</name>
    <name type="synonym">Armillaria bulbosa</name>
    <dbReference type="NCBI Taxonomy" id="47427"/>
    <lineage>
        <taxon>Eukaryota</taxon>
        <taxon>Fungi</taxon>
        <taxon>Dikarya</taxon>
        <taxon>Basidiomycota</taxon>
        <taxon>Agaricomycotina</taxon>
        <taxon>Agaricomycetes</taxon>
        <taxon>Agaricomycetidae</taxon>
        <taxon>Agaricales</taxon>
        <taxon>Marasmiineae</taxon>
        <taxon>Physalacriaceae</taxon>
        <taxon>Armillaria</taxon>
    </lineage>
</organism>
<name>A0A2H3CCA0_ARMGA</name>
<accession>A0A2H3CCA0</accession>
<dbReference type="Proteomes" id="UP000217790">
    <property type="component" value="Unassembled WGS sequence"/>
</dbReference>
<keyword evidence="3" id="KW-1185">Reference proteome</keyword>
<dbReference type="EMBL" id="KZ293741">
    <property type="protein sequence ID" value="PBK80705.1"/>
    <property type="molecule type" value="Genomic_DNA"/>
</dbReference>
<proteinExistence type="predicted"/>
<dbReference type="InParanoid" id="A0A2H3CCA0"/>
<protein>
    <submittedName>
        <fullName evidence="2">Uncharacterized protein</fullName>
    </submittedName>
</protein>
<dbReference type="OMA" id="TIAFLDY"/>
<feature type="region of interest" description="Disordered" evidence="1">
    <location>
        <begin position="130"/>
        <end position="153"/>
    </location>
</feature>
<dbReference type="STRING" id="47427.A0A2H3CCA0"/>